<protein>
    <submittedName>
        <fullName evidence="1">Uncharacterized protein</fullName>
    </submittedName>
</protein>
<evidence type="ECO:0000313" key="1">
    <source>
        <dbReference type="EnsemblPlants" id="Solyc02g037590.2.1.1"/>
    </source>
</evidence>
<dbReference type="Proteomes" id="UP000004994">
    <property type="component" value="Chromosome 2"/>
</dbReference>
<keyword evidence="2" id="KW-1185">Reference proteome</keyword>
<accession>A0A3Q7FIE9</accession>
<name>A0A3Q7FIE9_SOLLC</name>
<sequence length="100" mass="11615">MSRVNNELLISNCLNARRVPLPAQASSLNIALIRFCFVFNVSYCEAANERRTILMYASKLFRHHDLGCHVPPFLCLFSHYLEKIWVYLRPPPPLPLSSRR</sequence>
<reference evidence="1" key="1">
    <citation type="journal article" date="2012" name="Nature">
        <title>The tomato genome sequence provides insights into fleshy fruit evolution.</title>
        <authorList>
            <consortium name="Tomato Genome Consortium"/>
        </authorList>
    </citation>
    <scope>NUCLEOTIDE SEQUENCE [LARGE SCALE GENOMIC DNA]</scope>
    <source>
        <strain evidence="1">cv. Heinz 1706</strain>
    </source>
</reference>
<dbReference type="Gramene" id="Solyc02g037590.2.1">
    <property type="protein sequence ID" value="Solyc02g037590.2.1.1"/>
    <property type="gene ID" value="Solyc02g037590.2"/>
</dbReference>
<proteinExistence type="predicted"/>
<dbReference type="InParanoid" id="A0A3Q7FIE9"/>
<dbReference type="AlphaFoldDB" id="A0A3Q7FIE9"/>
<evidence type="ECO:0000313" key="2">
    <source>
        <dbReference type="Proteomes" id="UP000004994"/>
    </source>
</evidence>
<reference evidence="1" key="2">
    <citation type="submission" date="2019-01" db="UniProtKB">
        <authorList>
            <consortium name="EnsemblPlants"/>
        </authorList>
    </citation>
    <scope>IDENTIFICATION</scope>
    <source>
        <strain evidence="1">cv. Heinz 1706</strain>
    </source>
</reference>
<organism evidence="1">
    <name type="scientific">Solanum lycopersicum</name>
    <name type="common">Tomato</name>
    <name type="synonym">Lycopersicon esculentum</name>
    <dbReference type="NCBI Taxonomy" id="4081"/>
    <lineage>
        <taxon>Eukaryota</taxon>
        <taxon>Viridiplantae</taxon>
        <taxon>Streptophyta</taxon>
        <taxon>Embryophyta</taxon>
        <taxon>Tracheophyta</taxon>
        <taxon>Spermatophyta</taxon>
        <taxon>Magnoliopsida</taxon>
        <taxon>eudicotyledons</taxon>
        <taxon>Gunneridae</taxon>
        <taxon>Pentapetalae</taxon>
        <taxon>asterids</taxon>
        <taxon>lamiids</taxon>
        <taxon>Solanales</taxon>
        <taxon>Solanaceae</taxon>
        <taxon>Solanoideae</taxon>
        <taxon>Solaneae</taxon>
        <taxon>Solanum</taxon>
        <taxon>Solanum subgen. Lycopersicon</taxon>
    </lineage>
</organism>
<dbReference type="EnsemblPlants" id="Solyc02g037590.2.1">
    <property type="protein sequence ID" value="Solyc02g037590.2.1.1"/>
    <property type="gene ID" value="Solyc02g037590.2"/>
</dbReference>
<dbReference type="PaxDb" id="4081-Solyc02g037590.1.1"/>